<name>A0A347UCV0_9RHOB</name>
<dbReference type="PANTHER" id="PTHR42663:SF7">
    <property type="entry name" value="COENZYME PQQ SYNTHESIS PROTEIN B"/>
    <property type="match status" value="1"/>
</dbReference>
<proteinExistence type="inferred from homology"/>
<evidence type="ECO:0000259" key="7">
    <source>
        <dbReference type="Pfam" id="PF12706"/>
    </source>
</evidence>
<dbReference type="EMBL" id="CP032125">
    <property type="protein sequence ID" value="AXX96678.1"/>
    <property type="molecule type" value="Genomic_DNA"/>
</dbReference>
<gene>
    <name evidence="6 8" type="primary">pqqB</name>
    <name evidence="8" type="ORF">BAR1_01220</name>
</gene>
<dbReference type="Proteomes" id="UP000261704">
    <property type="component" value="Chromosome"/>
</dbReference>
<sequence length="296" mass="31407">MKFLVLGSAAGGGLPQWNCGCPNCRAARAGEIPAATQSSLAVSGADGQWSILNASPDIRVQMQASAALHPQGLRGSPLRSVLLTNGDIDHITGLLSLREQTPFTIFATRELLDILAQNSVFGAVSSELVKRQIVALEAGFELHAGLQACLFAVPGKVPLFLEGNSVQTDLVGEQTVGVRLSDGQKVAYYIPGCAVVDDALLGRLADADLLFFDGTLWRDDEMIRSGTGQKTGQRMGHMSISGPEGTIARLSGLIRPRKLFIHINNTNPVLDPASPERAEATAAGWEITHDGMEVDL</sequence>
<dbReference type="InterPro" id="IPR036866">
    <property type="entry name" value="RibonucZ/Hydroxyglut_hydro"/>
</dbReference>
<dbReference type="PANTHER" id="PTHR42663">
    <property type="entry name" value="HYDROLASE C777.06C-RELATED-RELATED"/>
    <property type="match status" value="1"/>
</dbReference>
<evidence type="ECO:0000313" key="9">
    <source>
        <dbReference type="Proteomes" id="UP000261704"/>
    </source>
</evidence>
<feature type="domain" description="Metallo-beta-lactamase" evidence="7">
    <location>
        <begin position="49"/>
        <end position="263"/>
    </location>
</feature>
<dbReference type="KEGG" id="pamo:BAR1_01220"/>
<keyword evidence="5 6" id="KW-0884">PQQ biosynthesis</keyword>
<evidence type="ECO:0000256" key="2">
    <source>
        <dbReference type="ARBA" id="ARBA00008481"/>
    </source>
</evidence>
<keyword evidence="4 6" id="KW-0813">Transport</keyword>
<protein>
    <recommendedName>
        <fullName evidence="3 6">Coenzyme PQQ synthesis protein B</fullName>
    </recommendedName>
    <alternativeName>
        <fullName evidence="6">Pyrroloquinoline quinone biosynthesis protein B</fullName>
    </alternativeName>
</protein>
<organism evidence="8 9">
    <name type="scientific">Profundibacter amoris</name>
    <dbReference type="NCBI Taxonomy" id="2171755"/>
    <lineage>
        <taxon>Bacteria</taxon>
        <taxon>Pseudomonadati</taxon>
        <taxon>Pseudomonadota</taxon>
        <taxon>Alphaproteobacteria</taxon>
        <taxon>Rhodobacterales</taxon>
        <taxon>Paracoccaceae</taxon>
        <taxon>Profundibacter</taxon>
    </lineage>
</organism>
<evidence type="ECO:0000256" key="3">
    <source>
        <dbReference type="ARBA" id="ARBA00015084"/>
    </source>
</evidence>
<comment type="similarity">
    <text evidence="2 6">Belongs to the PqqB family.</text>
</comment>
<dbReference type="UniPathway" id="UPA00539"/>
<dbReference type="RefSeq" id="WP_118941336.1">
    <property type="nucleotide sequence ID" value="NZ_CP032125.1"/>
</dbReference>
<dbReference type="NCBIfam" id="TIGR02108">
    <property type="entry name" value="PQQ_syn_pqqB"/>
    <property type="match status" value="1"/>
</dbReference>
<dbReference type="SUPFAM" id="SSF56281">
    <property type="entry name" value="Metallo-hydrolase/oxidoreductase"/>
    <property type="match status" value="1"/>
</dbReference>
<reference evidence="8 9" key="1">
    <citation type="submission" date="2018-09" db="EMBL/GenBank/DDBJ databases">
        <title>Profundibacter amoris BAR1 gen. nov., sp. nov., a new member of the Roseobacter clade isolated at Lokis Castle Vent Field on the Arctic Mid-Oceanic Ridge.</title>
        <authorList>
            <person name="Le Moine Bauer S."/>
            <person name="Sjoeberg A.G."/>
            <person name="L'Haridon S."/>
            <person name="Stokke R."/>
            <person name="Roalkvam I."/>
            <person name="Steen I.H."/>
            <person name="Dahle H."/>
        </authorList>
    </citation>
    <scope>NUCLEOTIDE SEQUENCE [LARGE SCALE GENOMIC DNA]</scope>
    <source>
        <strain evidence="8 9">BAR1</strain>
    </source>
</reference>
<dbReference type="Pfam" id="PF12706">
    <property type="entry name" value="Lactamase_B_2"/>
    <property type="match status" value="1"/>
</dbReference>
<dbReference type="InterPro" id="IPR001279">
    <property type="entry name" value="Metallo-B-lactamas"/>
</dbReference>
<accession>A0A347UCV0</accession>
<comment type="function">
    <text evidence="6">May be involved in the transport of PQQ or its precursor to the periplasm.</text>
</comment>
<comment type="pathway">
    <text evidence="1 6">Cofactor biosynthesis; pyrroloquinoline quinone biosynthesis.</text>
</comment>
<keyword evidence="9" id="KW-1185">Reference proteome</keyword>
<dbReference type="InterPro" id="IPR011842">
    <property type="entry name" value="PQQ_synth_PqqB"/>
</dbReference>
<dbReference type="OrthoDB" id="9778305at2"/>
<evidence type="ECO:0000256" key="1">
    <source>
        <dbReference type="ARBA" id="ARBA00004886"/>
    </source>
</evidence>
<evidence type="ECO:0000256" key="4">
    <source>
        <dbReference type="ARBA" id="ARBA00022448"/>
    </source>
</evidence>
<evidence type="ECO:0000256" key="6">
    <source>
        <dbReference type="HAMAP-Rule" id="MF_00653"/>
    </source>
</evidence>
<dbReference type="AlphaFoldDB" id="A0A347UCV0"/>
<dbReference type="Gene3D" id="3.60.15.10">
    <property type="entry name" value="Ribonuclease Z/Hydroxyacylglutathione hydrolase-like"/>
    <property type="match status" value="1"/>
</dbReference>
<evidence type="ECO:0000313" key="8">
    <source>
        <dbReference type="EMBL" id="AXX96678.1"/>
    </source>
</evidence>
<evidence type="ECO:0000256" key="5">
    <source>
        <dbReference type="ARBA" id="ARBA00022905"/>
    </source>
</evidence>
<dbReference type="HAMAP" id="MF_00653">
    <property type="entry name" value="PQQ_syn_PqqB"/>
    <property type="match status" value="1"/>
</dbReference>
<dbReference type="GO" id="GO:0018189">
    <property type="term" value="P:pyrroloquinoline quinone biosynthetic process"/>
    <property type="evidence" value="ECO:0007669"/>
    <property type="project" value="UniProtKB-UniRule"/>
</dbReference>